<dbReference type="EMBL" id="FM954973">
    <property type="protein sequence ID" value="CAV25332.1"/>
    <property type="molecule type" value="Genomic_DNA"/>
</dbReference>
<evidence type="ECO:0000313" key="3">
    <source>
        <dbReference type="Proteomes" id="UP000009100"/>
    </source>
</evidence>
<dbReference type="HOGENOM" id="CLU_084176_0_0_6"/>
<dbReference type="GO" id="GO:0016874">
    <property type="term" value="F:ligase activity"/>
    <property type="evidence" value="ECO:0007669"/>
    <property type="project" value="UniProtKB-KW"/>
</dbReference>
<proteinExistence type="predicted"/>
<dbReference type="Gene3D" id="3.30.930.10">
    <property type="entry name" value="Bira Bifunctional Protein, Domain 2"/>
    <property type="match status" value="1"/>
</dbReference>
<dbReference type="eggNOG" id="COG0095">
    <property type="taxonomic scope" value="Bacteria"/>
</dbReference>
<feature type="domain" description="BPL/LPL catalytic" evidence="1">
    <location>
        <begin position="44"/>
        <end position="232"/>
    </location>
</feature>
<accession>B7VQ58</accession>
<protein>
    <submittedName>
        <fullName evidence="2">Lipoate-protein ligase A</fullName>
    </submittedName>
</protein>
<keyword evidence="2" id="KW-0436">Ligase</keyword>
<dbReference type="Proteomes" id="UP000009100">
    <property type="component" value="Chromosome 2"/>
</dbReference>
<dbReference type="KEGG" id="vsp:VS_II0088"/>
<name>B7VQ58_VIBA3</name>
<dbReference type="AlphaFoldDB" id="B7VQ58"/>
<sequence>MVGHHNLQRKSALKLTNKLVRYPHIDVDRAFEKEDELLQQIQAGEIGQALMLWQAKTPTLVLPAGKKWPVTLESREQLAAQGWQLTSRKTGGAPVPQLPGIINLSHIYHWPRDEAYNIQKAYRHLCDILTLFFKELGIDVEVHATPGSYCDGDYNLNINKQKIVGTAQRVLLKQGGGQIVLSQACILLDADLENIVAPVNFYNQICDNPTVVDAQVHTLLSAHLMSLPNVDSLFQRLSQAFIKYA</sequence>
<dbReference type="SUPFAM" id="SSF55681">
    <property type="entry name" value="Class II aaRS and biotin synthetases"/>
    <property type="match status" value="1"/>
</dbReference>
<dbReference type="InterPro" id="IPR045864">
    <property type="entry name" value="aa-tRNA-synth_II/BPL/LPL"/>
</dbReference>
<dbReference type="Pfam" id="PF21948">
    <property type="entry name" value="LplA-B_cat"/>
    <property type="match status" value="1"/>
</dbReference>
<gene>
    <name evidence="2" type="ordered locus">VS_II0088</name>
</gene>
<evidence type="ECO:0000313" key="2">
    <source>
        <dbReference type="EMBL" id="CAV25332.1"/>
    </source>
</evidence>
<dbReference type="PANTHER" id="PTHR43679">
    <property type="entry name" value="OCTANOYLTRANSFERASE LIPM-RELATED"/>
    <property type="match status" value="1"/>
</dbReference>
<evidence type="ECO:0000259" key="1">
    <source>
        <dbReference type="PROSITE" id="PS51733"/>
    </source>
</evidence>
<dbReference type="InterPro" id="IPR004143">
    <property type="entry name" value="BPL_LPL_catalytic"/>
</dbReference>
<dbReference type="PANTHER" id="PTHR43679:SF2">
    <property type="entry name" value="OCTANOYL-[GCVH]:PROTEIN N-OCTANOYLTRANSFERASE"/>
    <property type="match status" value="1"/>
</dbReference>
<dbReference type="InterPro" id="IPR050664">
    <property type="entry name" value="Octanoyltrans_LipM/LipL"/>
</dbReference>
<reference evidence="2 3" key="1">
    <citation type="submission" date="2009-02" db="EMBL/GenBank/DDBJ databases">
        <title>Vibrio splendidus str. LGP32 complete genome.</title>
        <authorList>
            <person name="Mazel D."/>
            <person name="Le Roux F."/>
        </authorList>
    </citation>
    <scope>NUCLEOTIDE SEQUENCE [LARGE SCALE GENOMIC DNA]</scope>
    <source>
        <strain evidence="2 3">LGP32</strain>
    </source>
</reference>
<dbReference type="STRING" id="575788.VS_II0088"/>
<organism evidence="2 3">
    <name type="scientific">Vibrio atlanticus (strain LGP32)</name>
    <name type="common">Vibrio splendidus (strain Mel32)</name>
    <dbReference type="NCBI Taxonomy" id="575788"/>
    <lineage>
        <taxon>Bacteria</taxon>
        <taxon>Pseudomonadati</taxon>
        <taxon>Pseudomonadota</taxon>
        <taxon>Gammaproteobacteria</taxon>
        <taxon>Vibrionales</taxon>
        <taxon>Vibrionaceae</taxon>
        <taxon>Vibrio</taxon>
    </lineage>
</organism>
<dbReference type="PROSITE" id="PS51733">
    <property type="entry name" value="BPL_LPL_CATALYTIC"/>
    <property type="match status" value="1"/>
</dbReference>